<dbReference type="Pfam" id="PF07714">
    <property type="entry name" value="PK_Tyr_Ser-Thr"/>
    <property type="match status" value="1"/>
</dbReference>
<dbReference type="CDD" id="cd13999">
    <property type="entry name" value="STKc_MAP3K-like"/>
    <property type="match status" value="1"/>
</dbReference>
<dbReference type="PROSITE" id="PS50011">
    <property type="entry name" value="PROTEIN_KINASE_DOM"/>
    <property type="match status" value="1"/>
</dbReference>
<dbReference type="Gene3D" id="3.30.200.20">
    <property type="entry name" value="Phosphorylase Kinase, domain 1"/>
    <property type="match status" value="1"/>
</dbReference>
<evidence type="ECO:0000259" key="18">
    <source>
        <dbReference type="PROSITE" id="PS50011"/>
    </source>
</evidence>
<dbReference type="GO" id="GO:0005524">
    <property type="term" value="F:ATP binding"/>
    <property type="evidence" value="ECO:0007669"/>
    <property type="project" value="UniProtKB-KW"/>
</dbReference>
<reference evidence="20" key="1">
    <citation type="submission" date="2021-01" db="EMBL/GenBank/DDBJ databases">
        <title>Adiantum capillus-veneris genome.</title>
        <authorList>
            <person name="Fang Y."/>
            <person name="Liao Q."/>
        </authorList>
    </citation>
    <scope>NUCLEOTIDE SEQUENCE</scope>
    <source>
        <strain evidence="20">H3</strain>
        <tissue evidence="20">Leaf</tissue>
    </source>
</reference>
<evidence type="ECO:0000256" key="8">
    <source>
        <dbReference type="ARBA" id="ARBA00022741"/>
    </source>
</evidence>
<keyword evidence="12" id="KW-0472">Membrane</keyword>
<evidence type="ECO:0000313" key="20">
    <source>
        <dbReference type="EMBL" id="KAI5082008.1"/>
    </source>
</evidence>
<evidence type="ECO:0000256" key="14">
    <source>
        <dbReference type="ARBA" id="ARBA00047899"/>
    </source>
</evidence>
<keyword evidence="9" id="KW-0418">Kinase</keyword>
<dbReference type="SUPFAM" id="SSF56112">
    <property type="entry name" value="Protein kinase-like (PK-like)"/>
    <property type="match status" value="1"/>
</dbReference>
<evidence type="ECO:0000256" key="16">
    <source>
        <dbReference type="SAM" id="Coils"/>
    </source>
</evidence>
<comment type="catalytic activity">
    <reaction evidence="14">
        <text>L-threonyl-[protein] + ATP = O-phospho-L-threonyl-[protein] + ADP + H(+)</text>
        <dbReference type="Rhea" id="RHEA:46608"/>
        <dbReference type="Rhea" id="RHEA-COMP:11060"/>
        <dbReference type="Rhea" id="RHEA-COMP:11605"/>
        <dbReference type="ChEBI" id="CHEBI:15378"/>
        <dbReference type="ChEBI" id="CHEBI:30013"/>
        <dbReference type="ChEBI" id="CHEBI:30616"/>
        <dbReference type="ChEBI" id="CHEBI:61977"/>
        <dbReference type="ChEBI" id="CHEBI:456216"/>
        <dbReference type="EC" id="2.7.11.1"/>
    </reaction>
</comment>
<dbReference type="FunFam" id="1.10.510.10:FF:000476">
    <property type="entry name" value="PAS domain-containing protein tyrosine kinase family protein"/>
    <property type="match status" value="1"/>
</dbReference>
<keyword evidence="5" id="KW-0600">Photoreceptor protein</keyword>
<keyword evidence="4" id="KW-0723">Serine/threonine-protein kinase</keyword>
<feature type="compositionally biased region" description="Basic and acidic residues" evidence="17">
    <location>
        <begin position="606"/>
        <end position="615"/>
    </location>
</feature>
<dbReference type="PANTHER" id="PTHR44329:SF47">
    <property type="entry name" value="SERINE_THREONINE-PROTEIN KINASE ROCO5-RELATED"/>
    <property type="match status" value="1"/>
</dbReference>
<sequence length="974" mass="106680">MDGSEEPPGFASSSNSSAARSSRVLLDRISELEANHAHLQSEMSKLVMDWHPPKGLNSARRSSSHERARSLSPQLVRRRASSSLASSTVESTADSTLRRISFADISSSNKETTKTVDTASLFRSLEVHTTLSKTLATSSSSQMSPSLPLSSSSSLHPPTTFSTSSTSSPMASPSFTMTPSKGHALFKSLSAICTSSSACISSDTGASSAPVSPVKTSSSEDNLMFANPTSTHMRAHHFMRADKNATFLPSTLSHSSLDSVANDDCANRDIDEHALLSFRQPDKLHGNILQSMDQAVYMFRPSGEVTYWNHSAEMLFGYTEAEILGHNGVELLAFHAFESFKERIRLAEKWTGLVHLRKKSGEFFTAMVTDSPYYDDDGSVLGVVEVTSDVYSQLQQTSSKQADIADEGGSHGASIQQPRHSQLTVAITNLASKVSFQVASRVSSKVSWMRSDNSIIESEGGSGGSHCSDVVSTEIHPEDHKFVADVTSSGSSTPKSLFKSISPSSLLALKSSHSCDSLNEHEGEGIGRKPGVLKVLGSKAESWMTGLAQSNILPVAALAKLGEHKRVNAIENEGEHEGKKAGGFKALGFRAEAWIAKKSMPWLRHNPDEIDDHQSQTRSLFTSDEDLRSSEKLGLKEDAENKMDQAEKDQSLLVKGLSVKDAAGSQNYGMLHLPMSSSNASNTSINLLRPHAAESDAIDCEIAWEELTFGEQIGQGSCGTVYHSLWYGSDVAVKVFTEKEYSPALLHDFRTEVALMKRLRHPNIVLFMGAVTSSTHLSIVTEFLPRGSLFRLLHRNTQGMDLRRRLRMALDIARGMNYLHHCNPPIVHRDLKSSNLLVDKNWTVKVADFGLSRMKHATFLTTKSGKGTPQWMAPEVLRSEPSDEKADIYSFGVILWELATGKIPWDGLNAMQVVGVVGFMNQRLQIPADLDLGWSRIIQECMHSEPRLRPTFQDLMDQLKEMQEHAPGKFLCYG</sequence>
<keyword evidence="6" id="KW-0716">Sensory transduction</keyword>
<feature type="region of interest" description="Disordered" evidence="17">
    <location>
        <begin position="398"/>
        <end position="418"/>
    </location>
</feature>
<feature type="domain" description="PAS" evidence="19">
    <location>
        <begin position="288"/>
        <end position="329"/>
    </location>
</feature>
<accession>A0A9D4VAB8</accession>
<dbReference type="SMART" id="SM00220">
    <property type="entry name" value="S_TKc"/>
    <property type="match status" value="1"/>
</dbReference>
<evidence type="ECO:0000256" key="3">
    <source>
        <dbReference type="ARBA" id="ARBA00012513"/>
    </source>
</evidence>
<dbReference type="InterPro" id="IPR000014">
    <property type="entry name" value="PAS"/>
</dbReference>
<evidence type="ECO:0000256" key="1">
    <source>
        <dbReference type="ARBA" id="ARBA00004370"/>
    </source>
</evidence>
<dbReference type="GO" id="GO:0004674">
    <property type="term" value="F:protein serine/threonine kinase activity"/>
    <property type="evidence" value="ECO:0007669"/>
    <property type="project" value="UniProtKB-KW"/>
</dbReference>
<dbReference type="Proteomes" id="UP000886520">
    <property type="component" value="Chromosome 2"/>
</dbReference>
<protein>
    <recommendedName>
        <fullName evidence="3">non-specific serine/threonine protein kinase</fullName>
        <ecNumber evidence="3">2.7.11.1</ecNumber>
    </recommendedName>
</protein>
<evidence type="ECO:0000256" key="12">
    <source>
        <dbReference type="ARBA" id="ARBA00023136"/>
    </source>
</evidence>
<dbReference type="GO" id="GO:0016020">
    <property type="term" value="C:membrane"/>
    <property type="evidence" value="ECO:0007669"/>
    <property type="project" value="UniProtKB-SubCell"/>
</dbReference>
<keyword evidence="16" id="KW-0175">Coiled coil</keyword>
<feature type="region of interest" description="Disordered" evidence="17">
    <location>
        <begin position="135"/>
        <end position="176"/>
    </location>
</feature>
<evidence type="ECO:0000256" key="9">
    <source>
        <dbReference type="ARBA" id="ARBA00022777"/>
    </source>
</evidence>
<keyword evidence="13" id="KW-0675">Receptor</keyword>
<evidence type="ECO:0000313" key="21">
    <source>
        <dbReference type="Proteomes" id="UP000886520"/>
    </source>
</evidence>
<proteinExistence type="inferred from homology"/>
<feature type="compositionally biased region" description="Low complexity" evidence="17">
    <location>
        <begin position="81"/>
        <end position="90"/>
    </location>
</feature>
<dbReference type="InterPro" id="IPR000719">
    <property type="entry name" value="Prot_kinase_dom"/>
</dbReference>
<dbReference type="EC" id="2.7.11.1" evidence="3"/>
<dbReference type="Pfam" id="PF13426">
    <property type="entry name" value="PAS_9"/>
    <property type="match status" value="1"/>
</dbReference>
<evidence type="ECO:0000256" key="5">
    <source>
        <dbReference type="ARBA" id="ARBA00022543"/>
    </source>
</evidence>
<evidence type="ECO:0000256" key="4">
    <source>
        <dbReference type="ARBA" id="ARBA00022527"/>
    </source>
</evidence>
<dbReference type="PROSITE" id="PS00108">
    <property type="entry name" value="PROTEIN_KINASE_ST"/>
    <property type="match status" value="1"/>
</dbReference>
<dbReference type="InterPro" id="IPR035965">
    <property type="entry name" value="PAS-like_dom_sf"/>
</dbReference>
<evidence type="ECO:0000259" key="19">
    <source>
        <dbReference type="PROSITE" id="PS50112"/>
    </source>
</evidence>
<dbReference type="SUPFAM" id="SSF55785">
    <property type="entry name" value="PYP-like sensor domain (PAS domain)"/>
    <property type="match status" value="1"/>
</dbReference>
<comment type="caution">
    <text evidence="20">The sequence shown here is derived from an EMBL/GenBank/DDBJ whole genome shotgun (WGS) entry which is preliminary data.</text>
</comment>
<organism evidence="20 21">
    <name type="scientific">Adiantum capillus-veneris</name>
    <name type="common">Maidenhair fern</name>
    <dbReference type="NCBI Taxonomy" id="13818"/>
    <lineage>
        <taxon>Eukaryota</taxon>
        <taxon>Viridiplantae</taxon>
        <taxon>Streptophyta</taxon>
        <taxon>Embryophyta</taxon>
        <taxon>Tracheophyta</taxon>
        <taxon>Polypodiopsida</taxon>
        <taxon>Polypodiidae</taxon>
        <taxon>Polypodiales</taxon>
        <taxon>Pteridineae</taxon>
        <taxon>Pteridaceae</taxon>
        <taxon>Vittarioideae</taxon>
        <taxon>Adiantum</taxon>
    </lineage>
</organism>
<dbReference type="OrthoDB" id="4062651at2759"/>
<keyword evidence="7" id="KW-0808">Transferase</keyword>
<feature type="coiled-coil region" evidence="16">
    <location>
        <begin position="22"/>
        <end position="49"/>
    </location>
</feature>
<feature type="compositionally biased region" description="Low complexity" evidence="17">
    <location>
        <begin position="11"/>
        <end position="20"/>
    </location>
</feature>
<name>A0A9D4VAB8_ADICA</name>
<dbReference type="AlphaFoldDB" id="A0A9D4VAB8"/>
<feature type="region of interest" description="Disordered" evidence="17">
    <location>
        <begin position="606"/>
        <end position="626"/>
    </location>
</feature>
<feature type="domain" description="Protein kinase" evidence="18">
    <location>
        <begin position="707"/>
        <end position="971"/>
    </location>
</feature>
<keyword evidence="8" id="KW-0547">Nucleotide-binding</keyword>
<evidence type="ECO:0000256" key="10">
    <source>
        <dbReference type="ARBA" id="ARBA00022840"/>
    </source>
</evidence>
<evidence type="ECO:0000256" key="15">
    <source>
        <dbReference type="ARBA" id="ARBA00048679"/>
    </source>
</evidence>
<feature type="region of interest" description="Disordered" evidence="17">
    <location>
        <begin position="201"/>
        <end position="220"/>
    </location>
</feature>
<keyword evidence="10" id="KW-0067">ATP-binding</keyword>
<dbReference type="FunFam" id="3.30.200.20:FF:000060">
    <property type="entry name" value="Serine/threonine-protein kinase isoform 1"/>
    <property type="match status" value="1"/>
</dbReference>
<dbReference type="NCBIfam" id="TIGR00229">
    <property type="entry name" value="sensory_box"/>
    <property type="match status" value="1"/>
</dbReference>
<dbReference type="PROSITE" id="PS50112">
    <property type="entry name" value="PAS"/>
    <property type="match status" value="1"/>
</dbReference>
<evidence type="ECO:0000256" key="6">
    <source>
        <dbReference type="ARBA" id="ARBA00022606"/>
    </source>
</evidence>
<dbReference type="PANTHER" id="PTHR44329">
    <property type="entry name" value="SERINE/THREONINE-PROTEIN KINASE TNNI3K-RELATED"/>
    <property type="match status" value="1"/>
</dbReference>
<dbReference type="EMBL" id="JABFUD020000003">
    <property type="protein sequence ID" value="KAI5082008.1"/>
    <property type="molecule type" value="Genomic_DNA"/>
</dbReference>
<evidence type="ECO:0000256" key="7">
    <source>
        <dbReference type="ARBA" id="ARBA00022679"/>
    </source>
</evidence>
<comment type="subcellular location">
    <subcellularLocation>
        <location evidence="1">Membrane</location>
    </subcellularLocation>
</comment>
<keyword evidence="11" id="KW-0157">Chromophore</keyword>
<evidence type="ECO:0000256" key="13">
    <source>
        <dbReference type="ARBA" id="ARBA00023170"/>
    </source>
</evidence>
<dbReference type="InterPro" id="IPR008271">
    <property type="entry name" value="Ser/Thr_kinase_AS"/>
</dbReference>
<comment type="similarity">
    <text evidence="2">Belongs to the protein kinase superfamily. TKL Ser/Thr protein kinase family. RAF subfamily.</text>
</comment>
<dbReference type="InterPro" id="IPR011009">
    <property type="entry name" value="Kinase-like_dom_sf"/>
</dbReference>
<comment type="catalytic activity">
    <reaction evidence="15">
        <text>L-seryl-[protein] + ATP = O-phospho-L-seryl-[protein] + ADP + H(+)</text>
        <dbReference type="Rhea" id="RHEA:17989"/>
        <dbReference type="Rhea" id="RHEA-COMP:9863"/>
        <dbReference type="Rhea" id="RHEA-COMP:11604"/>
        <dbReference type="ChEBI" id="CHEBI:15378"/>
        <dbReference type="ChEBI" id="CHEBI:29999"/>
        <dbReference type="ChEBI" id="CHEBI:30616"/>
        <dbReference type="ChEBI" id="CHEBI:83421"/>
        <dbReference type="ChEBI" id="CHEBI:456216"/>
        <dbReference type="EC" id="2.7.11.1"/>
    </reaction>
</comment>
<keyword evidence="21" id="KW-1185">Reference proteome</keyword>
<dbReference type="InterPro" id="IPR001245">
    <property type="entry name" value="Ser-Thr/Tyr_kinase_cat_dom"/>
</dbReference>
<dbReference type="InterPro" id="IPR051681">
    <property type="entry name" value="Ser/Thr_Kinases-Pseudokinases"/>
</dbReference>
<dbReference type="Gene3D" id="3.30.450.20">
    <property type="entry name" value="PAS domain"/>
    <property type="match status" value="1"/>
</dbReference>
<evidence type="ECO:0000256" key="17">
    <source>
        <dbReference type="SAM" id="MobiDB-lite"/>
    </source>
</evidence>
<dbReference type="SMART" id="SM00091">
    <property type="entry name" value="PAS"/>
    <property type="match status" value="1"/>
</dbReference>
<evidence type="ECO:0000256" key="11">
    <source>
        <dbReference type="ARBA" id="ARBA00022991"/>
    </source>
</evidence>
<dbReference type="CDD" id="cd00130">
    <property type="entry name" value="PAS"/>
    <property type="match status" value="1"/>
</dbReference>
<feature type="region of interest" description="Disordered" evidence="17">
    <location>
        <begin position="1"/>
        <end position="20"/>
    </location>
</feature>
<dbReference type="GO" id="GO:0009881">
    <property type="term" value="F:photoreceptor activity"/>
    <property type="evidence" value="ECO:0007669"/>
    <property type="project" value="UniProtKB-KW"/>
</dbReference>
<dbReference type="Gene3D" id="1.10.510.10">
    <property type="entry name" value="Transferase(Phosphotransferase) domain 1"/>
    <property type="match status" value="1"/>
</dbReference>
<gene>
    <name evidence="20" type="ORF">GOP47_0001751</name>
</gene>
<evidence type="ECO:0000256" key="2">
    <source>
        <dbReference type="ARBA" id="ARBA00010507"/>
    </source>
</evidence>
<feature type="region of interest" description="Disordered" evidence="17">
    <location>
        <begin position="50"/>
        <end position="90"/>
    </location>
</feature>